<keyword evidence="3 6" id="KW-0489">Methyltransferase</keyword>
<keyword evidence="4 6" id="KW-0808">Transferase</keyword>
<dbReference type="HAMAP" id="MF_01887">
    <property type="entry name" value="23SrRNA_methyltr_B"/>
    <property type="match status" value="1"/>
</dbReference>
<dbReference type="InterPro" id="IPR001537">
    <property type="entry name" value="SpoU_MeTrfase"/>
</dbReference>
<dbReference type="PANTHER" id="PTHR46429">
    <property type="entry name" value="23S RRNA (GUANOSINE-2'-O-)-METHYLTRANSFERASE RLMB"/>
    <property type="match status" value="1"/>
</dbReference>
<dbReference type="Pfam" id="PF00588">
    <property type="entry name" value="SpoU_methylase"/>
    <property type="match status" value="1"/>
</dbReference>
<dbReference type="GO" id="GO:0005829">
    <property type="term" value="C:cytosol"/>
    <property type="evidence" value="ECO:0007669"/>
    <property type="project" value="TreeGrafter"/>
</dbReference>
<dbReference type="InterPro" id="IPR024915">
    <property type="entry name" value="23S_rRNA_MeTrfase_RlmB"/>
</dbReference>
<dbReference type="NCBIfam" id="TIGR00186">
    <property type="entry name" value="rRNA_methyl_3"/>
    <property type="match status" value="1"/>
</dbReference>
<dbReference type="InterPro" id="IPR013123">
    <property type="entry name" value="SpoU_subst-bd"/>
</dbReference>
<dbReference type="RefSeq" id="WP_092789715.1">
    <property type="nucleotide sequence ID" value="NZ_FNXF01000001.1"/>
</dbReference>
<dbReference type="AlphaFoldDB" id="A0A1H6JD51"/>
<organism evidence="8 9">
    <name type="scientific">Rheinheimera pacifica</name>
    <dbReference type="NCBI Taxonomy" id="173990"/>
    <lineage>
        <taxon>Bacteria</taxon>
        <taxon>Pseudomonadati</taxon>
        <taxon>Pseudomonadota</taxon>
        <taxon>Gammaproteobacteria</taxon>
        <taxon>Chromatiales</taxon>
        <taxon>Chromatiaceae</taxon>
        <taxon>Rheinheimera</taxon>
    </lineage>
</organism>
<evidence type="ECO:0000256" key="1">
    <source>
        <dbReference type="ARBA" id="ARBA00022490"/>
    </source>
</evidence>
<proteinExistence type="inferred from homology"/>
<feature type="binding site" evidence="6">
    <location>
        <position position="216"/>
    </location>
    <ligand>
        <name>S-adenosyl-L-methionine</name>
        <dbReference type="ChEBI" id="CHEBI:59789"/>
    </ligand>
</feature>
<dbReference type="GO" id="GO:0003723">
    <property type="term" value="F:RNA binding"/>
    <property type="evidence" value="ECO:0007669"/>
    <property type="project" value="InterPro"/>
</dbReference>
<feature type="binding site" evidence="6">
    <location>
        <position position="196"/>
    </location>
    <ligand>
        <name>S-adenosyl-L-methionine</name>
        <dbReference type="ChEBI" id="CHEBI:59789"/>
    </ligand>
</feature>
<dbReference type="Proteomes" id="UP000199371">
    <property type="component" value="Unassembled WGS sequence"/>
</dbReference>
<dbReference type="Gene3D" id="3.30.1330.30">
    <property type="match status" value="1"/>
</dbReference>
<feature type="binding site" evidence="6">
    <location>
        <position position="225"/>
    </location>
    <ligand>
        <name>S-adenosyl-L-methionine</name>
        <dbReference type="ChEBI" id="CHEBI:59789"/>
    </ligand>
</feature>
<evidence type="ECO:0000256" key="5">
    <source>
        <dbReference type="ARBA" id="ARBA00022691"/>
    </source>
</evidence>
<accession>A0A1H6JD51</accession>
<evidence type="ECO:0000259" key="7">
    <source>
        <dbReference type="SMART" id="SM00967"/>
    </source>
</evidence>
<evidence type="ECO:0000256" key="3">
    <source>
        <dbReference type="ARBA" id="ARBA00022603"/>
    </source>
</evidence>
<dbReference type="InterPro" id="IPR029064">
    <property type="entry name" value="Ribosomal_eL30-like_sf"/>
</dbReference>
<dbReference type="GO" id="GO:0070039">
    <property type="term" value="F:rRNA (guanosine-2'-O-)-methyltransferase activity"/>
    <property type="evidence" value="ECO:0007669"/>
    <property type="project" value="UniProtKB-UniRule"/>
</dbReference>
<evidence type="ECO:0000313" key="9">
    <source>
        <dbReference type="Proteomes" id="UP000199371"/>
    </source>
</evidence>
<keyword evidence="2 6" id="KW-0698">rRNA processing</keyword>
<keyword evidence="9" id="KW-1185">Reference proteome</keyword>
<comment type="similarity">
    <text evidence="6">Belongs to the class IV-like SAM-binding methyltransferase superfamily. RNA methyltransferase TrmH family. RlmB subfamily.</text>
</comment>
<dbReference type="EMBL" id="FNXF01000001">
    <property type="protein sequence ID" value="SEH60127.1"/>
    <property type="molecule type" value="Genomic_DNA"/>
</dbReference>
<sequence>MSADLVFGIHAVGALLQRAPQDVLELFVMKDRDDKRMQPLIQQARQNGVSVQFCNRKTMDDMVGGQHQGIIAKARLQSSGSEADLAAIVEQQEKPFILILDGVTDPHNLGAILRSADAAGVHAVVSPKDRSVKLTSVVRKVACGAAESVPFITVTNLARTLRELQDAGVWVVGTAGETDTSIYQADFKGPLALVLGAEGEGLRRLTRETCDSLVKIPMFGTVSSLNVSVAAGICLFEAVRQRQ</sequence>
<name>A0A1H6JD51_9GAMM</name>
<protein>
    <recommendedName>
        <fullName evidence="6">23S rRNA (guanosine-2'-O-)-methyltransferase RlmB</fullName>
        <ecNumber evidence="6">2.1.1.185</ecNumber>
    </recommendedName>
    <alternativeName>
        <fullName evidence="6">23S rRNA (guanosine2251 2'-O)-methyltransferase</fullName>
    </alternativeName>
    <alternativeName>
        <fullName evidence="6">23S rRNA Gm2251 2'-O-methyltransferase</fullName>
    </alternativeName>
</protein>
<evidence type="ECO:0000256" key="4">
    <source>
        <dbReference type="ARBA" id="ARBA00022679"/>
    </source>
</evidence>
<dbReference type="InterPro" id="IPR029026">
    <property type="entry name" value="tRNA_m1G_MTases_N"/>
</dbReference>
<keyword evidence="1 6" id="KW-0963">Cytoplasm</keyword>
<dbReference type="PANTHER" id="PTHR46429:SF1">
    <property type="entry name" value="23S RRNA (GUANOSINE-2'-O-)-METHYLTRANSFERASE RLMB"/>
    <property type="match status" value="1"/>
</dbReference>
<feature type="domain" description="RNA 2-O ribose methyltransferase substrate binding" evidence="7">
    <location>
        <begin position="5"/>
        <end position="80"/>
    </location>
</feature>
<dbReference type="InterPro" id="IPR004441">
    <property type="entry name" value="rRNA_MeTrfase_TrmH"/>
</dbReference>
<dbReference type="SUPFAM" id="SSF55315">
    <property type="entry name" value="L30e-like"/>
    <property type="match status" value="1"/>
</dbReference>
<keyword evidence="5 6" id="KW-0949">S-adenosyl-L-methionine</keyword>
<dbReference type="EC" id="2.1.1.185" evidence="6"/>
<dbReference type="Gene3D" id="3.40.1280.10">
    <property type="match status" value="1"/>
</dbReference>
<dbReference type="CDD" id="cd18103">
    <property type="entry name" value="SpoU-like_RlmB"/>
    <property type="match status" value="1"/>
</dbReference>
<dbReference type="STRING" id="173990.SAMN05660691_00441"/>
<dbReference type="OrthoDB" id="9785673at2"/>
<dbReference type="InterPro" id="IPR029028">
    <property type="entry name" value="Alpha/beta_knot_MTases"/>
</dbReference>
<dbReference type="FunFam" id="3.40.1280.10:FF:000005">
    <property type="entry name" value="23S rRNA (guanosine-2'-O-)-methyltransferase RlmB"/>
    <property type="match status" value="1"/>
</dbReference>
<reference evidence="9" key="1">
    <citation type="submission" date="2016-10" db="EMBL/GenBank/DDBJ databases">
        <authorList>
            <person name="Varghese N."/>
            <person name="Submissions S."/>
        </authorList>
    </citation>
    <scope>NUCLEOTIDE SEQUENCE [LARGE SCALE GENOMIC DNA]</scope>
    <source>
        <strain evidence="9">DSM 17616</strain>
    </source>
</reference>
<comment type="catalytic activity">
    <reaction evidence="6">
        <text>guanosine(2251) in 23S rRNA + S-adenosyl-L-methionine = 2'-O-methylguanosine(2251) in 23S rRNA + S-adenosyl-L-homocysteine + H(+)</text>
        <dbReference type="Rhea" id="RHEA:24140"/>
        <dbReference type="Rhea" id="RHEA-COMP:10239"/>
        <dbReference type="Rhea" id="RHEA-COMP:10241"/>
        <dbReference type="ChEBI" id="CHEBI:15378"/>
        <dbReference type="ChEBI" id="CHEBI:57856"/>
        <dbReference type="ChEBI" id="CHEBI:59789"/>
        <dbReference type="ChEBI" id="CHEBI:74269"/>
        <dbReference type="ChEBI" id="CHEBI:74445"/>
        <dbReference type="EC" id="2.1.1.185"/>
    </reaction>
</comment>
<dbReference type="Pfam" id="PF08032">
    <property type="entry name" value="SpoU_sub_bind"/>
    <property type="match status" value="1"/>
</dbReference>
<dbReference type="NCBIfam" id="NF008386">
    <property type="entry name" value="PRK11181.1"/>
    <property type="match status" value="1"/>
</dbReference>
<comment type="function">
    <text evidence="6">Specifically methylates the ribose of guanosine 2251 in 23S rRNA.</text>
</comment>
<dbReference type="SMART" id="SM00967">
    <property type="entry name" value="SpoU_sub_bind"/>
    <property type="match status" value="1"/>
</dbReference>
<gene>
    <name evidence="6" type="primary">rlmB</name>
    <name evidence="8" type="ORF">SAMN05660691_00441</name>
</gene>
<comment type="subcellular location">
    <subcellularLocation>
        <location evidence="6">Cytoplasm</location>
    </subcellularLocation>
</comment>
<evidence type="ECO:0000256" key="6">
    <source>
        <dbReference type="HAMAP-Rule" id="MF_01887"/>
    </source>
</evidence>
<evidence type="ECO:0000256" key="2">
    <source>
        <dbReference type="ARBA" id="ARBA00022552"/>
    </source>
</evidence>
<evidence type="ECO:0000313" key="8">
    <source>
        <dbReference type="EMBL" id="SEH60127.1"/>
    </source>
</evidence>
<dbReference type="SUPFAM" id="SSF75217">
    <property type="entry name" value="alpha/beta knot"/>
    <property type="match status" value="1"/>
</dbReference>